<evidence type="ECO:0000313" key="2">
    <source>
        <dbReference type="EMBL" id="CAB4990223.1"/>
    </source>
</evidence>
<feature type="region of interest" description="Disordered" evidence="1">
    <location>
        <begin position="64"/>
        <end position="129"/>
    </location>
</feature>
<proteinExistence type="predicted"/>
<evidence type="ECO:0000256" key="1">
    <source>
        <dbReference type="SAM" id="MobiDB-lite"/>
    </source>
</evidence>
<protein>
    <submittedName>
        <fullName evidence="2">Unannotated protein</fullName>
    </submittedName>
</protein>
<dbReference type="AlphaFoldDB" id="A0A6J7NI12"/>
<feature type="compositionally biased region" description="Low complexity" evidence="1">
    <location>
        <begin position="88"/>
        <end position="101"/>
    </location>
</feature>
<gene>
    <name evidence="2" type="ORF">UFOPK3914_01552</name>
</gene>
<feature type="region of interest" description="Disordered" evidence="1">
    <location>
        <begin position="1"/>
        <end position="36"/>
    </location>
</feature>
<feature type="compositionally biased region" description="Low complexity" evidence="1">
    <location>
        <begin position="1"/>
        <end position="35"/>
    </location>
</feature>
<accession>A0A6J7NI12</accession>
<name>A0A6J7NI12_9ZZZZ</name>
<feature type="compositionally biased region" description="Polar residues" evidence="1">
    <location>
        <begin position="103"/>
        <end position="118"/>
    </location>
</feature>
<reference evidence="2" key="1">
    <citation type="submission" date="2020-05" db="EMBL/GenBank/DDBJ databases">
        <authorList>
            <person name="Chiriac C."/>
            <person name="Salcher M."/>
            <person name="Ghai R."/>
            <person name="Kavagutti S V."/>
        </authorList>
    </citation>
    <scope>NUCLEOTIDE SEQUENCE</scope>
</reference>
<feature type="compositionally biased region" description="Low complexity" evidence="1">
    <location>
        <begin position="119"/>
        <end position="128"/>
    </location>
</feature>
<sequence length="185" mass="18476">MSKSPSPNEPNNIENIPSAPAQLAGSTPSGTGASGFVCSEINSAVSRLSPIATVELACSSMRGCTSASTRTGMGAGATGIPPNEGVWAPTSTSATSPSKSSARVETSPSAKTMTRTLPASSARRSNSAPVIVSASRTAMSPIPGKAIAVSSGSSLIPAPITKSTRSFSISCVTEAQTAERFDRGA</sequence>
<dbReference type="EMBL" id="CAFBOG010000170">
    <property type="protein sequence ID" value="CAB4990223.1"/>
    <property type="molecule type" value="Genomic_DNA"/>
</dbReference>
<organism evidence="2">
    <name type="scientific">freshwater metagenome</name>
    <dbReference type="NCBI Taxonomy" id="449393"/>
    <lineage>
        <taxon>unclassified sequences</taxon>
        <taxon>metagenomes</taxon>
        <taxon>ecological metagenomes</taxon>
    </lineage>
</organism>